<sequence>MRKAGGGFAGDQTNAMLALVGSDCASVASDRGQKLPRSVLPPLPSETALLGFAGGPF</sequence>
<reference evidence="1 2" key="2">
    <citation type="submission" date="2007-06" db="EMBL/GenBank/DDBJ databases">
        <title>Draft genome sequence of Pseudoflavonifractor capillosus ATCC 29799.</title>
        <authorList>
            <person name="Sudarsanam P."/>
            <person name="Ley R."/>
            <person name="Guruge J."/>
            <person name="Turnbaugh P.J."/>
            <person name="Mahowald M."/>
            <person name="Liep D."/>
            <person name="Gordon J."/>
        </authorList>
    </citation>
    <scope>NUCLEOTIDE SEQUENCE [LARGE SCALE GENOMIC DNA]</scope>
    <source>
        <strain evidence="1 2">ATCC 29799</strain>
    </source>
</reference>
<reference evidence="1 2" key="1">
    <citation type="submission" date="2007-04" db="EMBL/GenBank/DDBJ databases">
        <authorList>
            <person name="Fulton L."/>
            <person name="Clifton S."/>
            <person name="Fulton B."/>
            <person name="Xu J."/>
            <person name="Minx P."/>
            <person name="Pepin K.H."/>
            <person name="Johnson M."/>
            <person name="Thiruvilangam P."/>
            <person name="Bhonagiri V."/>
            <person name="Nash W.E."/>
            <person name="Mardis E.R."/>
            <person name="Wilson R.K."/>
        </authorList>
    </citation>
    <scope>NUCLEOTIDE SEQUENCE [LARGE SCALE GENOMIC DNA]</scope>
    <source>
        <strain evidence="1 2">ATCC 29799</strain>
    </source>
</reference>
<dbReference type="Proteomes" id="UP000003639">
    <property type="component" value="Unassembled WGS sequence"/>
</dbReference>
<proteinExistence type="predicted"/>
<dbReference type="EMBL" id="AAXG02000011">
    <property type="protein sequence ID" value="EDN00389.1"/>
    <property type="molecule type" value="Genomic_DNA"/>
</dbReference>
<name>A6NU42_9FIRM</name>
<comment type="caution">
    <text evidence="1">The sequence shown here is derived from an EMBL/GenBank/DDBJ whole genome shotgun (WGS) entry which is preliminary data.</text>
</comment>
<dbReference type="STRING" id="411467.BACCAP_01724"/>
<evidence type="ECO:0000313" key="2">
    <source>
        <dbReference type="Proteomes" id="UP000003639"/>
    </source>
</evidence>
<keyword evidence="2" id="KW-1185">Reference proteome</keyword>
<dbReference type="AlphaFoldDB" id="A6NU42"/>
<protein>
    <submittedName>
        <fullName evidence="1">Uncharacterized protein</fullName>
    </submittedName>
</protein>
<evidence type="ECO:0000313" key="1">
    <source>
        <dbReference type="EMBL" id="EDN00389.1"/>
    </source>
</evidence>
<accession>A6NU42</accession>
<organism evidence="1 2">
    <name type="scientific">Pseudoflavonifractor capillosus ATCC 29799</name>
    <dbReference type="NCBI Taxonomy" id="411467"/>
    <lineage>
        <taxon>Bacteria</taxon>
        <taxon>Bacillati</taxon>
        <taxon>Bacillota</taxon>
        <taxon>Clostridia</taxon>
        <taxon>Eubacteriales</taxon>
        <taxon>Oscillospiraceae</taxon>
        <taxon>Pseudoflavonifractor</taxon>
    </lineage>
</organism>
<gene>
    <name evidence="1" type="ORF">BACCAP_01724</name>
</gene>